<evidence type="ECO:0000313" key="3">
    <source>
        <dbReference type="EMBL" id="TPX49317.1"/>
    </source>
</evidence>
<evidence type="ECO:0000313" key="5">
    <source>
        <dbReference type="Proteomes" id="UP000320475"/>
    </source>
</evidence>
<evidence type="ECO:0000313" key="4">
    <source>
        <dbReference type="Proteomes" id="UP000317494"/>
    </source>
</evidence>
<dbReference type="AlphaFoldDB" id="A0A507CR84"/>
<dbReference type="Proteomes" id="UP000320475">
    <property type="component" value="Unassembled WGS sequence"/>
</dbReference>
<dbReference type="Proteomes" id="UP000317494">
    <property type="component" value="Unassembled WGS sequence"/>
</dbReference>
<proteinExistence type="predicted"/>
<dbReference type="EMBL" id="QEAN01000262">
    <property type="protein sequence ID" value="TPX41654.1"/>
    <property type="molecule type" value="Genomic_DNA"/>
</dbReference>
<dbReference type="PANTHER" id="PTHR34438:SF1">
    <property type="entry name" value="CHROMOSOME 2 OPEN READING FRAME 81"/>
    <property type="match status" value="1"/>
</dbReference>
<dbReference type="OrthoDB" id="193650at2759"/>
<name>A0A507CR84_9FUNG</name>
<protein>
    <submittedName>
        <fullName evidence="2">Uncharacterized protein</fullName>
    </submittedName>
</protein>
<dbReference type="EMBL" id="QEAM01000036">
    <property type="protein sequence ID" value="TPX49317.1"/>
    <property type="molecule type" value="Genomic_DNA"/>
</dbReference>
<accession>A0A507CR84</accession>
<feature type="region of interest" description="Disordered" evidence="1">
    <location>
        <begin position="149"/>
        <end position="233"/>
    </location>
</feature>
<dbReference type="STRING" id="286115.A0A507CR84"/>
<evidence type="ECO:0000256" key="1">
    <source>
        <dbReference type="SAM" id="MobiDB-lite"/>
    </source>
</evidence>
<gene>
    <name evidence="3" type="ORF">SeLEV6574_g01545</name>
    <name evidence="2" type="ORF">SeMB42_g05479</name>
</gene>
<organism evidence="2 4">
    <name type="scientific">Synchytrium endobioticum</name>
    <dbReference type="NCBI Taxonomy" id="286115"/>
    <lineage>
        <taxon>Eukaryota</taxon>
        <taxon>Fungi</taxon>
        <taxon>Fungi incertae sedis</taxon>
        <taxon>Chytridiomycota</taxon>
        <taxon>Chytridiomycota incertae sedis</taxon>
        <taxon>Chytridiomycetes</taxon>
        <taxon>Synchytriales</taxon>
        <taxon>Synchytriaceae</taxon>
        <taxon>Synchytrium</taxon>
    </lineage>
</organism>
<sequence>MSAGTISTAAGSNTNPASIQAQLRSEWFQALDRQEGITLCTQMVSEILQKSQDVIFQKHIDRQVLPYAIQFARETMLRAIEWEFFKMDPGEADLSTWEPDPEPHPVRIDSWARGALPIVEMAGKNLVPALALTPDSMIFLGKSKTDLTSKRTSRSFTALDKTQPPPLPSPRPSFGNKPKASPVAPAREPPEKTPSKPIATRRLPPPPVSTLIKPTKKIAVTATKRTQRPPEAA</sequence>
<keyword evidence="4" id="KW-1185">Reference proteome</keyword>
<reference evidence="4 5" key="1">
    <citation type="journal article" date="2019" name="Sci. Rep.">
        <title>Comparative genomics of chytrid fungi reveal insights into the obligate biotrophic and pathogenic lifestyle of Synchytrium endobioticum.</title>
        <authorList>
            <person name="van de Vossenberg B.T.L.H."/>
            <person name="Warris S."/>
            <person name="Nguyen H.D.T."/>
            <person name="van Gent-Pelzer M.P.E."/>
            <person name="Joly D.L."/>
            <person name="van de Geest H.C."/>
            <person name="Bonants P.J.M."/>
            <person name="Smith D.S."/>
            <person name="Levesque C.A."/>
            <person name="van der Lee T.A.J."/>
        </authorList>
    </citation>
    <scope>NUCLEOTIDE SEQUENCE [LARGE SCALE GENOMIC DNA]</scope>
    <source>
        <strain evidence="3 5">LEV6574</strain>
        <strain evidence="2 4">MB42</strain>
    </source>
</reference>
<dbReference type="PANTHER" id="PTHR34438">
    <property type="entry name" value="SI:DKEY-97L20.6"/>
    <property type="match status" value="1"/>
</dbReference>
<comment type="caution">
    <text evidence="2">The sequence shown here is derived from an EMBL/GenBank/DDBJ whole genome shotgun (WGS) entry which is preliminary data.</text>
</comment>
<dbReference type="VEuPathDB" id="FungiDB:SeMB42_g05479"/>
<dbReference type="InterPro" id="IPR028042">
    <property type="entry name" value="DUF4639"/>
</dbReference>
<dbReference type="Pfam" id="PF15479">
    <property type="entry name" value="DUF4639"/>
    <property type="match status" value="1"/>
</dbReference>
<evidence type="ECO:0000313" key="2">
    <source>
        <dbReference type="EMBL" id="TPX41654.1"/>
    </source>
</evidence>